<protein>
    <submittedName>
        <fullName evidence="2">Uncharacterized protein</fullName>
    </submittedName>
</protein>
<dbReference type="EMBL" id="JAXOGL010000008">
    <property type="protein sequence ID" value="MDZ5597854.1"/>
    <property type="molecule type" value="Genomic_DNA"/>
</dbReference>
<dbReference type="RefSeq" id="WP_171310293.1">
    <property type="nucleotide sequence ID" value="NZ_JAKYKM010000019.1"/>
</dbReference>
<organism evidence="2 3">
    <name type="scientific">Enterococcus cecorum</name>
    <dbReference type="NCBI Taxonomy" id="44008"/>
    <lineage>
        <taxon>Bacteria</taxon>
        <taxon>Bacillati</taxon>
        <taxon>Bacillota</taxon>
        <taxon>Bacilli</taxon>
        <taxon>Lactobacillales</taxon>
        <taxon>Enterococcaceae</taxon>
        <taxon>Enterococcus</taxon>
    </lineage>
</organism>
<feature type="transmembrane region" description="Helical" evidence="1">
    <location>
        <begin position="6"/>
        <end position="32"/>
    </location>
</feature>
<evidence type="ECO:0000313" key="3">
    <source>
        <dbReference type="Proteomes" id="UP001290582"/>
    </source>
</evidence>
<keyword evidence="1" id="KW-0472">Membrane</keyword>
<sequence length="46" mass="5475">MYGIVWGFFFMLIAIPMLAISVGIALVILSWFDRISKDLFFKRYRK</sequence>
<evidence type="ECO:0000313" key="2">
    <source>
        <dbReference type="EMBL" id="MDZ5597854.1"/>
    </source>
</evidence>
<comment type="caution">
    <text evidence="2">The sequence shown here is derived from an EMBL/GenBank/DDBJ whole genome shotgun (WGS) entry which is preliminary data.</text>
</comment>
<dbReference type="Proteomes" id="UP001290582">
    <property type="component" value="Unassembled WGS sequence"/>
</dbReference>
<reference evidence="2" key="1">
    <citation type="submission" date="2023-12" db="EMBL/GenBank/DDBJ databases">
        <title>Molecular genomic analyses of Enterococcus cecorum from sepsis oubreaks in broilers.</title>
        <authorList>
            <person name="Rhoads D."/>
            <person name="Alrubaye A."/>
        </authorList>
    </citation>
    <scope>NUCLEOTIDE SEQUENCE</scope>
    <source>
        <strain evidence="2">1755</strain>
    </source>
</reference>
<proteinExistence type="predicted"/>
<keyword evidence="1" id="KW-1133">Transmembrane helix</keyword>
<keyword evidence="1" id="KW-0812">Transmembrane</keyword>
<accession>A0AAW9JUE4</accession>
<dbReference type="AlphaFoldDB" id="A0AAW9JUE4"/>
<gene>
    <name evidence="2" type="ORF">U1294_06400</name>
</gene>
<evidence type="ECO:0000256" key="1">
    <source>
        <dbReference type="SAM" id="Phobius"/>
    </source>
</evidence>
<name>A0AAW9JUE4_9ENTE</name>